<comment type="similarity">
    <text evidence="1 2">Belongs to the UPF0251 family.</text>
</comment>
<evidence type="ECO:0000256" key="3">
    <source>
        <dbReference type="SAM" id="MobiDB-lite"/>
    </source>
</evidence>
<name>A0AAU9F3G5_9BACT</name>
<proteinExistence type="inferred from homology"/>
<evidence type="ECO:0000256" key="1">
    <source>
        <dbReference type="ARBA" id="ARBA00009350"/>
    </source>
</evidence>
<dbReference type="Gene3D" id="1.10.10.10">
    <property type="entry name" value="Winged helix-like DNA-binding domain superfamily/Winged helix DNA-binding domain"/>
    <property type="match status" value="1"/>
</dbReference>
<evidence type="ECO:0000256" key="2">
    <source>
        <dbReference type="HAMAP-Rule" id="MF_00674"/>
    </source>
</evidence>
<evidence type="ECO:0000313" key="4">
    <source>
        <dbReference type="EMBL" id="BEQ17128.1"/>
    </source>
</evidence>
<evidence type="ECO:0000313" key="5">
    <source>
        <dbReference type="Proteomes" id="UP001366166"/>
    </source>
</evidence>
<dbReference type="PANTHER" id="PTHR37478">
    <property type="match status" value="1"/>
</dbReference>
<dbReference type="EMBL" id="AP028679">
    <property type="protein sequence ID" value="BEQ17128.1"/>
    <property type="molecule type" value="Genomic_DNA"/>
</dbReference>
<dbReference type="KEGG" id="dmp:FAK_41940"/>
<dbReference type="InterPro" id="IPR002852">
    <property type="entry name" value="UPF0251"/>
</dbReference>
<dbReference type="RefSeq" id="WP_338603957.1">
    <property type="nucleotide sequence ID" value="NZ_AP028679.1"/>
</dbReference>
<gene>
    <name evidence="4" type="ORF">FAK_41940</name>
</gene>
<dbReference type="InterPro" id="IPR036388">
    <property type="entry name" value="WH-like_DNA-bd_sf"/>
</dbReference>
<dbReference type="PANTHER" id="PTHR37478:SF2">
    <property type="entry name" value="UPF0251 PROTEIN TK0562"/>
    <property type="match status" value="1"/>
</dbReference>
<dbReference type="AlphaFoldDB" id="A0AAU9F3G5"/>
<accession>A0AAU9F3G5</accession>
<dbReference type="Pfam" id="PF02001">
    <property type="entry name" value="DUF134"/>
    <property type="match status" value="1"/>
</dbReference>
<feature type="region of interest" description="Disordered" evidence="3">
    <location>
        <begin position="90"/>
        <end position="130"/>
    </location>
</feature>
<sequence>MPRPRRCRRIYADPPARRFGPYDRPPAGQVVLPLEGLEALRLAEVEGLDQEAAAELMGVSRQTFGRVLAAARSEVARALNGGLELVVSGGDYELVPGDPGRGRGRGMGGRGRGMGRGRGGGRQGGGPIPQ</sequence>
<organism evidence="4 5">
    <name type="scientific">Desulfoferula mesophila</name>
    <dbReference type="NCBI Taxonomy" id="3058419"/>
    <lineage>
        <taxon>Bacteria</taxon>
        <taxon>Pseudomonadati</taxon>
        <taxon>Thermodesulfobacteriota</taxon>
        <taxon>Desulfarculia</taxon>
        <taxon>Desulfarculales</taxon>
        <taxon>Desulfarculaceae</taxon>
        <taxon>Desulfoferula</taxon>
    </lineage>
</organism>
<reference evidence="5" key="1">
    <citation type="journal article" date="2023" name="Arch. Microbiol.">
        <title>Desulfoferula mesophilus gen. nov. sp. nov., a mesophilic sulfate-reducing bacterium isolated from a brackish lake sediment.</title>
        <authorList>
            <person name="Watanabe T."/>
            <person name="Yabe T."/>
            <person name="Tsuji J.M."/>
            <person name="Fukui M."/>
        </authorList>
    </citation>
    <scope>NUCLEOTIDE SEQUENCE [LARGE SCALE GENOMIC DNA]</scope>
    <source>
        <strain evidence="5">12FAK</strain>
    </source>
</reference>
<feature type="compositionally biased region" description="Gly residues" evidence="3">
    <location>
        <begin position="105"/>
        <end position="130"/>
    </location>
</feature>
<dbReference type="Proteomes" id="UP001366166">
    <property type="component" value="Chromosome"/>
</dbReference>
<keyword evidence="5" id="KW-1185">Reference proteome</keyword>
<dbReference type="HAMAP" id="MF_00674">
    <property type="entry name" value="UPF0251"/>
    <property type="match status" value="1"/>
</dbReference>
<protein>
    <recommendedName>
        <fullName evidence="2">UPF0251 protein FAK_41940</fullName>
    </recommendedName>
</protein>